<organism evidence="1 2">
    <name type="scientific">Linnemannia elongata AG-77</name>
    <dbReference type="NCBI Taxonomy" id="1314771"/>
    <lineage>
        <taxon>Eukaryota</taxon>
        <taxon>Fungi</taxon>
        <taxon>Fungi incertae sedis</taxon>
        <taxon>Mucoromycota</taxon>
        <taxon>Mortierellomycotina</taxon>
        <taxon>Mortierellomycetes</taxon>
        <taxon>Mortierellales</taxon>
        <taxon>Mortierellaceae</taxon>
        <taxon>Linnemannia</taxon>
    </lineage>
</organism>
<evidence type="ECO:0000313" key="2">
    <source>
        <dbReference type="Proteomes" id="UP000078512"/>
    </source>
</evidence>
<protein>
    <submittedName>
        <fullName evidence="1">Uncharacterized protein</fullName>
    </submittedName>
</protein>
<evidence type="ECO:0000313" key="1">
    <source>
        <dbReference type="EMBL" id="OAQ27137.1"/>
    </source>
</evidence>
<accession>A0A197JPG1</accession>
<gene>
    <name evidence="1" type="ORF">K457DRAFT_663173</name>
</gene>
<reference evidence="1 2" key="1">
    <citation type="submission" date="2016-05" db="EMBL/GenBank/DDBJ databases">
        <title>Genome sequencing reveals origins of a unique bacterial endosymbiosis in the earliest lineages of terrestrial Fungi.</title>
        <authorList>
            <consortium name="DOE Joint Genome Institute"/>
            <person name="Uehling J."/>
            <person name="Gryganskyi A."/>
            <person name="Hameed K."/>
            <person name="Tschaplinski T."/>
            <person name="Misztal P."/>
            <person name="Wu S."/>
            <person name="Desiro A."/>
            <person name="Vande Pol N."/>
            <person name="Du Z.-Y."/>
            <person name="Zienkiewicz A."/>
            <person name="Zienkiewicz K."/>
            <person name="Morin E."/>
            <person name="Tisserant E."/>
            <person name="Splivallo R."/>
            <person name="Hainaut M."/>
            <person name="Henrissat B."/>
            <person name="Ohm R."/>
            <person name="Kuo A."/>
            <person name="Yan J."/>
            <person name="Lipzen A."/>
            <person name="Nolan M."/>
            <person name="Labutti K."/>
            <person name="Barry K."/>
            <person name="Goldstein A."/>
            <person name="Labbe J."/>
            <person name="Schadt C."/>
            <person name="Tuskan G."/>
            <person name="Grigoriev I."/>
            <person name="Martin F."/>
            <person name="Vilgalys R."/>
            <person name="Bonito G."/>
        </authorList>
    </citation>
    <scope>NUCLEOTIDE SEQUENCE [LARGE SCALE GENOMIC DNA]</scope>
    <source>
        <strain evidence="1 2">AG-77</strain>
    </source>
</reference>
<dbReference type="AlphaFoldDB" id="A0A197JPG1"/>
<keyword evidence="2" id="KW-1185">Reference proteome</keyword>
<dbReference type="Proteomes" id="UP000078512">
    <property type="component" value="Unassembled WGS sequence"/>
</dbReference>
<name>A0A197JPG1_9FUNG</name>
<sequence>MLIILMLYRLQLNTDWLITTILVLITTACTECIHDAWIELHPPTASPSIRHPSRPHPFFLYRSQRYPIVSYPRPPPDTSRGVHQHHLQRNRPTMDVRSTTLIFVPTPRIPVQQVLQPARSRHRHRDETSIVEPVGCANSGPST</sequence>
<proteinExistence type="predicted"/>
<dbReference type="EMBL" id="KV442060">
    <property type="protein sequence ID" value="OAQ27137.1"/>
    <property type="molecule type" value="Genomic_DNA"/>
</dbReference>